<dbReference type="Proteomes" id="UP000133659">
    <property type="component" value="Genome"/>
</dbReference>
<evidence type="ECO:0000256" key="6">
    <source>
        <dbReference type="ARBA" id="ARBA00022844"/>
    </source>
</evidence>
<dbReference type="EMBL" id="AB024414">
    <property type="protein sequence ID" value="BAA82915.1"/>
    <property type="molecule type" value="Genomic_DNA"/>
</dbReference>
<evidence type="ECO:0000256" key="3">
    <source>
        <dbReference type="ARBA" id="ARBA00004535"/>
    </source>
</evidence>
<evidence type="ECO:0000313" key="8">
    <source>
        <dbReference type="EMBL" id="BAA82915.1"/>
    </source>
</evidence>
<keyword evidence="5" id="KW-0920">Virion tegument</keyword>
<organism evidence="8 9">
    <name type="scientific">Marek's disease virus serotype 2 MDV2</name>
    <dbReference type="NCBI Taxonomy" id="36353"/>
    <lineage>
        <taxon>Viruses</taxon>
        <taxon>Duplodnaviria</taxon>
        <taxon>Heunggongvirae</taxon>
        <taxon>Peploviricota</taxon>
        <taxon>Herviviricetes</taxon>
        <taxon>Herpesvirales</taxon>
        <taxon>Orthoherpesviridae</taxon>
        <taxon>Alphaherpesvirinae</taxon>
        <taxon>Mardivirus</taxon>
        <taxon>Mardivirus gallidalpha3</taxon>
        <taxon>Gallid alphaherpesvirus 3</taxon>
    </lineage>
</organism>
<dbReference type="GO" id="GO:0019033">
    <property type="term" value="C:viral tegument"/>
    <property type="evidence" value="ECO:0007669"/>
    <property type="project" value="UniProtKB-SubCell"/>
</dbReference>
<proteinExistence type="predicted"/>
<keyword evidence="4" id="KW-1048">Host nucleus</keyword>
<evidence type="ECO:0000256" key="7">
    <source>
        <dbReference type="ARBA" id="ARBA00023200"/>
    </source>
</evidence>
<protein>
    <submittedName>
        <fullName evidence="8">UL21 product homolog</fullName>
    </submittedName>
</protein>
<evidence type="ECO:0000256" key="2">
    <source>
        <dbReference type="ARBA" id="ARBA00004192"/>
    </source>
</evidence>
<reference evidence="8 9" key="1">
    <citation type="submission" date="1999-02" db="EMBL/GenBank/DDBJ databases">
        <title>The complete DNA sequence and transcription map of the unique long genome region of Marek's disease virus type 2.</title>
        <authorList>
            <person name="Jang H."/>
            <person name="Cai J."/>
            <person name="Izumiya Y."/>
            <person name="Murakami Y."/>
            <person name="Mochizuki M."/>
            <person name="Song C."/>
            <person name="Lee Y."/>
            <person name="Kai C."/>
            <person name="Takahashi E."/>
            <person name="Mikami T."/>
        </authorList>
    </citation>
    <scope>NUCLEOTIDE SEQUENCE [LARGE SCALE GENOMIC DNA]</scope>
    <source>
        <strain evidence="8">HPRS24</strain>
    </source>
</reference>
<keyword evidence="7" id="KW-1035">Host cytoplasm</keyword>
<accession>A0A1P7U143</accession>
<evidence type="ECO:0000256" key="1">
    <source>
        <dbReference type="ARBA" id="ARBA00004147"/>
    </source>
</evidence>
<dbReference type="InterPro" id="IPR004936">
    <property type="entry name" value="Herpes_UL21"/>
</dbReference>
<evidence type="ECO:0000256" key="4">
    <source>
        <dbReference type="ARBA" id="ARBA00022562"/>
    </source>
</evidence>
<evidence type="ECO:0000256" key="5">
    <source>
        <dbReference type="ARBA" id="ARBA00022580"/>
    </source>
</evidence>
<gene>
    <name evidence="8" type="primary">ORF 28</name>
</gene>
<sequence length="532" mass="58846">MDIKYEQKILYRNVHFYISECGRIAYFFCGGCLMAVGRPPTDDSQAEFAKFGLALRGDGESKPLAAYVRRELLRRGMKWALPPGDDELFIDCMAFLNLDGACSEREICDLVCLETYDPEITKHMVSTNVISGLLIQTAHESPRDCVIHLPGAPQVTDAHSNAVYECNSGAFVLTCATLVELPTSLNDLVEGLFDGVPIPRDALSSRSLSRRTNVIITSTKAAETTTIQRMHVPRHKQRGNLNTIAATLRPVKKHARFSPFVQVKYIPRVLKIWSCDSDSHSPSLKELRELFCKVDMVRRENMYAESQLEPESVTSELVLIVDTVFGRPLAPFIGVGSENIRVSHFQKFLLLQGVLILNRLPNCYGPLRELCIQHAPAGEESPPLVSDSVIADMANHMFRVAVFIGMVVEIVAGCVSFASEELETRFPSATAFTDAGILLNGIEASPKPNCLSELKTRKLALILDGIYRDMDPIDVALQESVGLNTAELLSAAIDISVMSAFEHSGWCSGYMEHFVSLLDARLREGGCLAIFR</sequence>
<dbReference type="GO" id="GO:0042025">
    <property type="term" value="C:host cell nucleus"/>
    <property type="evidence" value="ECO:0007669"/>
    <property type="project" value="UniProtKB-SubCell"/>
</dbReference>
<keyword evidence="6" id="KW-0946">Virion</keyword>
<dbReference type="Pfam" id="PF03252">
    <property type="entry name" value="Herpes_UL21"/>
    <property type="match status" value="1"/>
</dbReference>
<name>A0A1P7U143_9ALPH</name>
<dbReference type="GO" id="GO:0030430">
    <property type="term" value="C:host cell cytoplasm"/>
    <property type="evidence" value="ECO:0007669"/>
    <property type="project" value="UniProtKB-SubCell"/>
</dbReference>
<comment type="subcellular location">
    <subcellularLocation>
        <location evidence="2">Host cytoplasm</location>
    </subcellularLocation>
    <subcellularLocation>
        <location evidence="1">Host nucleus</location>
    </subcellularLocation>
    <subcellularLocation>
        <location evidence="3">Virion tegument</location>
    </subcellularLocation>
</comment>
<evidence type="ECO:0000313" key="9">
    <source>
        <dbReference type="Proteomes" id="UP000133659"/>
    </source>
</evidence>